<organism evidence="2 3">
    <name type="scientific">Pedosphaera parvula (strain Ellin514)</name>
    <dbReference type="NCBI Taxonomy" id="320771"/>
    <lineage>
        <taxon>Bacteria</taxon>
        <taxon>Pseudomonadati</taxon>
        <taxon>Verrucomicrobiota</taxon>
        <taxon>Pedosphaerae</taxon>
        <taxon>Pedosphaerales</taxon>
        <taxon>Pedosphaeraceae</taxon>
        <taxon>Pedosphaera</taxon>
    </lineage>
</organism>
<keyword evidence="1" id="KW-1133">Transmembrane helix</keyword>
<keyword evidence="3" id="KW-1185">Reference proteome</keyword>
<evidence type="ECO:0000313" key="2">
    <source>
        <dbReference type="EMBL" id="EEF62677.1"/>
    </source>
</evidence>
<protein>
    <submittedName>
        <fullName evidence="2">Signal peptide protein</fullName>
    </submittedName>
</protein>
<sequence length="496" mass="55942">MYVKGKDCLDTNLAAYASCFYNVCTLNTRMCQPTRLDFVLRLAAIVLFAFLSLPCSAASAPCRIEVVEKDTGWPVPLVELTTTHHVRFVTDNAGLIAFDLPELMGRETWFTINGQGYEVPQDDFGNRGVHFVPESGKTNRIEVQRTIIARRLGRLTGGGLFAEGQKLGQFNDWHESGILGSDTVQTAIYHSKLFWLWGDTVIPSYPLGIFDSSSATTPVKPLSKFEPPLQVLFNYFNDDKGRPRGVAPVPGKGPTWITGYLSLPDASGKEHLVGTYLKIRNHLDVYQVGLVAWDDQRETFETFRVLWNQSEANPKPGLFLDGHPAQWTDPAGKKWVLFGNPFPTVRCPATFEAWGNTNTWEPLKHPDKLLAATTGETVKLHSGSIAWNPWRKRWVTVFMQAEGKPSYLGELWYAEADSPMGPWGRAVKILSHNRYTFYNPRLHPEFTSDNSPILIFEGTYTMEFSGNSNPTPRYDYNQILYRLDLDDPRLKPAQEP</sequence>
<name>B9XCK9_PEDPL</name>
<dbReference type="AlphaFoldDB" id="B9XCK9"/>
<dbReference type="SUPFAM" id="SSF75005">
    <property type="entry name" value="Arabinanase/levansucrase/invertase"/>
    <property type="match status" value="1"/>
</dbReference>
<evidence type="ECO:0000256" key="1">
    <source>
        <dbReference type="SAM" id="Phobius"/>
    </source>
</evidence>
<dbReference type="EMBL" id="ABOX02000004">
    <property type="protein sequence ID" value="EEF62677.1"/>
    <property type="molecule type" value="Genomic_DNA"/>
</dbReference>
<reference evidence="2 3" key="1">
    <citation type="journal article" date="2011" name="J. Bacteriol.">
        <title>Genome sequence of 'Pedosphaera parvula' Ellin514, an aerobic Verrucomicrobial isolate from pasture soil.</title>
        <authorList>
            <person name="Kant R."/>
            <person name="van Passel M.W."/>
            <person name="Sangwan P."/>
            <person name="Palva A."/>
            <person name="Lucas S."/>
            <person name="Copeland A."/>
            <person name="Lapidus A."/>
            <person name="Glavina Del Rio T."/>
            <person name="Dalin E."/>
            <person name="Tice H."/>
            <person name="Bruce D."/>
            <person name="Goodwin L."/>
            <person name="Pitluck S."/>
            <person name="Chertkov O."/>
            <person name="Larimer F.W."/>
            <person name="Land M.L."/>
            <person name="Hauser L."/>
            <person name="Brettin T.S."/>
            <person name="Detter J.C."/>
            <person name="Han S."/>
            <person name="de Vos W.M."/>
            <person name="Janssen P.H."/>
            <person name="Smidt H."/>
        </authorList>
    </citation>
    <scope>NUCLEOTIDE SEQUENCE [LARGE SCALE GENOMIC DNA]</scope>
    <source>
        <strain evidence="2 3">Ellin514</strain>
    </source>
</reference>
<comment type="caution">
    <text evidence="2">The sequence shown here is derived from an EMBL/GenBank/DDBJ whole genome shotgun (WGS) entry which is preliminary data.</text>
</comment>
<keyword evidence="1" id="KW-0472">Membrane</keyword>
<keyword evidence="1" id="KW-0812">Transmembrane</keyword>
<dbReference type="InterPro" id="IPR023296">
    <property type="entry name" value="Glyco_hydro_beta-prop_sf"/>
</dbReference>
<gene>
    <name evidence="2" type="ORF">Cflav_PD5312</name>
</gene>
<feature type="transmembrane region" description="Helical" evidence="1">
    <location>
        <begin position="38"/>
        <end position="60"/>
    </location>
</feature>
<evidence type="ECO:0000313" key="3">
    <source>
        <dbReference type="Proteomes" id="UP000003688"/>
    </source>
</evidence>
<dbReference type="Proteomes" id="UP000003688">
    <property type="component" value="Unassembled WGS sequence"/>
</dbReference>
<proteinExistence type="predicted"/>
<dbReference type="STRING" id="320771.Cflav_PD5312"/>
<accession>B9XCK9</accession>